<comment type="cofactor">
    <cofactor evidence="2">
        <name>L-ascorbate</name>
        <dbReference type="ChEBI" id="CHEBI:38290"/>
    </cofactor>
</comment>
<dbReference type="Gene3D" id="3.60.130.10">
    <property type="entry name" value="Clavaminate synthase-like"/>
    <property type="match status" value="1"/>
</dbReference>
<evidence type="ECO:0000256" key="5">
    <source>
        <dbReference type="ARBA" id="ARBA00022723"/>
    </source>
</evidence>
<dbReference type="PANTHER" id="PTHR10696:SF33">
    <property type="entry name" value="GAMMA-BUTYROBETAINE DIOXYGENASE"/>
    <property type="match status" value="1"/>
</dbReference>
<keyword evidence="12" id="KW-1185">Reference proteome</keyword>
<keyword evidence="5" id="KW-0479">Metal-binding</keyword>
<dbReference type="InterPro" id="IPR038492">
    <property type="entry name" value="GBBH-like_N_sf"/>
</dbReference>
<sequence>MILLRRLADTNKINLRQFKAVITNSDIHTNSVLQKTNKEDFLKVDIQGNELRFPNVWLRDNCRCEQCFHLSAKSRILELNKFNVNVKVKDVIREETSIQVIWDDEHLSRYSLNWLKLRSFTPQEQLKYTNELYRPVKTPWHGNDFHKVCTRHDYKEILDSDAALYRWLLDLSTYGVALVQNAPQSEAALDKIVERIGFTKRTHYGVKFVVENVANTSNVAYLSSNLQMHVDLPYYEYCPGVNMLHCLVQTLGEGGENLLSDGHFAASYMKEHHPAEYKLLIDTEVEWSDVGVEHGNEFFKLYRSPVISLDRHGQIKRINFSVPQRGSHFPCPIEIVKPWYEAHNLFYELNKKFAAKFKTKVGDILVFDNIRLLHGRNAYEDKSDNVRKLIGAYLDWDEIYSRFRCLKAKLYPIEGI</sequence>
<evidence type="ECO:0000256" key="2">
    <source>
        <dbReference type="ARBA" id="ARBA00001961"/>
    </source>
</evidence>
<dbReference type="UniPathway" id="UPA00118"/>
<dbReference type="KEGG" id="bany:112047972"/>
<dbReference type="GO" id="GO:0016706">
    <property type="term" value="F:2-oxoglutarate-dependent dioxygenase activity"/>
    <property type="evidence" value="ECO:0007669"/>
    <property type="project" value="UniProtKB-ARBA"/>
</dbReference>
<organism evidence="12 13">
    <name type="scientific">Bicyclus anynana</name>
    <name type="common">Squinting bush brown butterfly</name>
    <dbReference type="NCBI Taxonomy" id="110368"/>
    <lineage>
        <taxon>Eukaryota</taxon>
        <taxon>Metazoa</taxon>
        <taxon>Ecdysozoa</taxon>
        <taxon>Arthropoda</taxon>
        <taxon>Hexapoda</taxon>
        <taxon>Insecta</taxon>
        <taxon>Pterygota</taxon>
        <taxon>Neoptera</taxon>
        <taxon>Endopterygota</taxon>
        <taxon>Lepidoptera</taxon>
        <taxon>Glossata</taxon>
        <taxon>Ditrysia</taxon>
        <taxon>Papilionoidea</taxon>
        <taxon>Nymphalidae</taxon>
        <taxon>Satyrinae</taxon>
        <taxon>Satyrini</taxon>
        <taxon>Mycalesina</taxon>
        <taxon>Bicyclus</taxon>
    </lineage>
</organism>
<dbReference type="SUPFAM" id="SSF51197">
    <property type="entry name" value="Clavaminate synthase-like"/>
    <property type="match status" value="1"/>
</dbReference>
<dbReference type="AlphaFoldDB" id="A0A6J1N2F3"/>
<evidence type="ECO:0000259" key="11">
    <source>
        <dbReference type="Pfam" id="PF06155"/>
    </source>
</evidence>
<evidence type="ECO:0000256" key="7">
    <source>
        <dbReference type="ARBA" id="ARBA00022964"/>
    </source>
</evidence>
<evidence type="ECO:0000256" key="1">
    <source>
        <dbReference type="ARBA" id="ARBA00001954"/>
    </source>
</evidence>
<evidence type="ECO:0000256" key="8">
    <source>
        <dbReference type="ARBA" id="ARBA00023002"/>
    </source>
</evidence>
<feature type="domain" description="TauD/TfdA-like" evidence="10">
    <location>
        <begin position="151"/>
        <end position="393"/>
    </location>
</feature>
<accession>A0A6J1N2F3</accession>
<dbReference type="Pfam" id="PF02668">
    <property type="entry name" value="TauD"/>
    <property type="match status" value="1"/>
</dbReference>
<evidence type="ECO:0000256" key="9">
    <source>
        <dbReference type="ARBA" id="ARBA00023004"/>
    </source>
</evidence>
<keyword evidence="6" id="KW-0124">Carnitine biosynthesis</keyword>
<gene>
    <name evidence="13" type="primary">LOC112047972</name>
</gene>
<comment type="similarity">
    <text evidence="4">Belongs to the gamma-BBH/TMLD family.</text>
</comment>
<dbReference type="PANTHER" id="PTHR10696">
    <property type="entry name" value="GAMMA-BUTYROBETAINE HYDROXYLASE-RELATED"/>
    <property type="match status" value="1"/>
</dbReference>
<dbReference type="GO" id="GO:0005739">
    <property type="term" value="C:mitochondrion"/>
    <property type="evidence" value="ECO:0007669"/>
    <property type="project" value="TreeGrafter"/>
</dbReference>
<dbReference type="Gene3D" id="3.30.2020.30">
    <property type="match status" value="1"/>
</dbReference>
<evidence type="ECO:0000313" key="13">
    <source>
        <dbReference type="RefSeq" id="XP_023941064.1"/>
    </source>
</evidence>
<dbReference type="InterPro" id="IPR050411">
    <property type="entry name" value="AlphaKG_dependent_hydroxylases"/>
</dbReference>
<dbReference type="RefSeq" id="XP_023941064.1">
    <property type="nucleotide sequence ID" value="XM_024085296.2"/>
</dbReference>
<keyword evidence="7 13" id="KW-0223">Dioxygenase</keyword>
<dbReference type="OrthoDB" id="406634at2759"/>
<protein>
    <submittedName>
        <fullName evidence="13">Gamma-butyrobetaine dioxygenase</fullName>
    </submittedName>
</protein>
<reference evidence="13" key="2">
    <citation type="submission" date="2025-08" db="UniProtKB">
        <authorList>
            <consortium name="RefSeq"/>
        </authorList>
    </citation>
    <scope>IDENTIFICATION</scope>
</reference>
<dbReference type="FunFam" id="3.60.130.10:FF:000001">
    <property type="entry name" value="Trimethyllysine dioxygenase, mitochondrial"/>
    <property type="match status" value="1"/>
</dbReference>
<dbReference type="InterPro" id="IPR003819">
    <property type="entry name" value="TauD/TfdA-like"/>
</dbReference>
<keyword evidence="9" id="KW-0408">Iron</keyword>
<feature type="domain" description="Gamma-butyrobetaine hydroxylase-like N-terminal" evidence="11">
    <location>
        <begin position="39"/>
        <end position="115"/>
    </location>
</feature>
<dbReference type="InterPro" id="IPR042098">
    <property type="entry name" value="TauD-like_sf"/>
</dbReference>
<evidence type="ECO:0000259" key="10">
    <source>
        <dbReference type="Pfam" id="PF02668"/>
    </source>
</evidence>
<evidence type="ECO:0000256" key="6">
    <source>
        <dbReference type="ARBA" id="ARBA00022873"/>
    </source>
</evidence>
<dbReference type="Proteomes" id="UP001652582">
    <property type="component" value="Chromosome 1"/>
</dbReference>
<reference evidence="12" key="1">
    <citation type="submission" date="2025-05" db="UniProtKB">
        <authorList>
            <consortium name="RefSeq"/>
        </authorList>
    </citation>
    <scope>NUCLEOTIDE SEQUENCE [LARGE SCALE GENOMIC DNA]</scope>
</reference>
<keyword evidence="8" id="KW-0560">Oxidoreductase</keyword>
<dbReference type="FunFam" id="3.30.2020.30:FF:000002">
    <property type="entry name" value="Putative gamma-butyrobetaine dioxygenase"/>
    <property type="match status" value="1"/>
</dbReference>
<dbReference type="CDD" id="cd00250">
    <property type="entry name" value="CAS_like"/>
    <property type="match status" value="1"/>
</dbReference>
<dbReference type="GO" id="GO:0045329">
    <property type="term" value="P:carnitine biosynthetic process"/>
    <property type="evidence" value="ECO:0007669"/>
    <property type="project" value="UniProtKB-UniPathway"/>
</dbReference>
<dbReference type="GO" id="GO:0046872">
    <property type="term" value="F:metal ion binding"/>
    <property type="evidence" value="ECO:0007669"/>
    <property type="project" value="UniProtKB-KW"/>
</dbReference>
<evidence type="ECO:0000256" key="4">
    <source>
        <dbReference type="ARBA" id="ARBA00008654"/>
    </source>
</evidence>
<proteinExistence type="inferred from homology"/>
<name>A0A6J1N2F3_BICAN</name>
<comment type="pathway">
    <text evidence="3">Amine and polyamine biosynthesis; carnitine biosynthesis.</text>
</comment>
<dbReference type="InterPro" id="IPR010376">
    <property type="entry name" value="GBBH-like_N"/>
</dbReference>
<evidence type="ECO:0000313" key="12">
    <source>
        <dbReference type="Proteomes" id="UP001652582"/>
    </source>
</evidence>
<evidence type="ECO:0000256" key="3">
    <source>
        <dbReference type="ARBA" id="ARBA00005022"/>
    </source>
</evidence>
<dbReference type="Pfam" id="PF06155">
    <property type="entry name" value="GBBH-like_N"/>
    <property type="match status" value="1"/>
</dbReference>
<comment type="cofactor">
    <cofactor evidence="1">
        <name>Fe(2+)</name>
        <dbReference type="ChEBI" id="CHEBI:29033"/>
    </cofactor>
</comment>
<dbReference type="GeneID" id="112047972"/>